<evidence type="ECO:0000313" key="2">
    <source>
        <dbReference type="EMBL" id="TWF81681.1"/>
    </source>
</evidence>
<keyword evidence="3" id="KW-1185">Reference proteome</keyword>
<dbReference type="RefSeq" id="WP_147260130.1">
    <property type="nucleotide sequence ID" value="NZ_VIWU01000001.1"/>
</dbReference>
<accession>A0A561T3J3</accession>
<proteinExistence type="predicted"/>
<dbReference type="Proteomes" id="UP000321261">
    <property type="component" value="Unassembled WGS sequence"/>
</dbReference>
<comment type="caution">
    <text evidence="2">The sequence shown here is derived from an EMBL/GenBank/DDBJ whole genome shotgun (WGS) entry which is preliminary data.</text>
</comment>
<dbReference type="SUPFAM" id="SSF53335">
    <property type="entry name" value="S-adenosyl-L-methionine-dependent methyltransferases"/>
    <property type="match status" value="1"/>
</dbReference>
<dbReference type="OrthoDB" id="9795634at2"/>
<sequence>MTPDAGASVHQQLTAEQRAMWASGDHRAVVAELIPDLGQELVEAGGIRAGQRVLDIAAGAGNAVVEWVEAGAEALPFPTGGFDAVISCVGVMFAPHHRATADELLRVCRPGGTIAMVSWTREGFIGGLFAIMARFAPPPPGAQPPSLWDSEEHVRELFGDGVTTLAVRRRITVFDRCATPLEFREYWKRTYGPTIAVYAANAADPERLAALDSEFLEFLESWNAAPVGRPARWEAQYLLVTATRA</sequence>
<reference evidence="2 3" key="1">
    <citation type="submission" date="2019-06" db="EMBL/GenBank/DDBJ databases">
        <title>Sequencing the genomes of 1000 actinobacteria strains.</title>
        <authorList>
            <person name="Klenk H.-P."/>
        </authorList>
    </citation>
    <scope>NUCLEOTIDE SEQUENCE [LARGE SCALE GENOMIC DNA]</scope>
    <source>
        <strain evidence="2 3">DSM 45671</strain>
    </source>
</reference>
<dbReference type="GO" id="GO:0032259">
    <property type="term" value="P:methylation"/>
    <property type="evidence" value="ECO:0007669"/>
    <property type="project" value="UniProtKB-KW"/>
</dbReference>
<organism evidence="2 3">
    <name type="scientific">Pseudonocardia hierapolitana</name>
    <dbReference type="NCBI Taxonomy" id="1128676"/>
    <lineage>
        <taxon>Bacteria</taxon>
        <taxon>Bacillati</taxon>
        <taxon>Actinomycetota</taxon>
        <taxon>Actinomycetes</taxon>
        <taxon>Pseudonocardiales</taxon>
        <taxon>Pseudonocardiaceae</taxon>
        <taxon>Pseudonocardia</taxon>
    </lineage>
</organism>
<name>A0A561T3J3_9PSEU</name>
<dbReference type="GO" id="GO:0008757">
    <property type="term" value="F:S-adenosylmethionine-dependent methyltransferase activity"/>
    <property type="evidence" value="ECO:0007669"/>
    <property type="project" value="InterPro"/>
</dbReference>
<feature type="domain" description="Methyltransferase type 11" evidence="1">
    <location>
        <begin position="55"/>
        <end position="115"/>
    </location>
</feature>
<dbReference type="Pfam" id="PF08241">
    <property type="entry name" value="Methyltransf_11"/>
    <property type="match status" value="1"/>
</dbReference>
<keyword evidence="2" id="KW-0489">Methyltransferase</keyword>
<evidence type="ECO:0000313" key="3">
    <source>
        <dbReference type="Proteomes" id="UP000321261"/>
    </source>
</evidence>
<dbReference type="AlphaFoldDB" id="A0A561T3J3"/>
<dbReference type="InterPro" id="IPR029063">
    <property type="entry name" value="SAM-dependent_MTases_sf"/>
</dbReference>
<protein>
    <submittedName>
        <fullName evidence="2">Methyltransferase family protein</fullName>
    </submittedName>
</protein>
<dbReference type="Gene3D" id="3.40.50.150">
    <property type="entry name" value="Vaccinia Virus protein VP39"/>
    <property type="match status" value="1"/>
</dbReference>
<evidence type="ECO:0000259" key="1">
    <source>
        <dbReference type="Pfam" id="PF08241"/>
    </source>
</evidence>
<gene>
    <name evidence="2" type="ORF">FHX44_117626</name>
</gene>
<dbReference type="EMBL" id="VIWU01000001">
    <property type="protein sequence ID" value="TWF81681.1"/>
    <property type="molecule type" value="Genomic_DNA"/>
</dbReference>
<dbReference type="InterPro" id="IPR013216">
    <property type="entry name" value="Methyltransf_11"/>
</dbReference>
<keyword evidence="2" id="KW-0808">Transferase</keyword>